<sequence length="287" mass="33082">MDQSSTSKTQTHALFQAACDALNLPLLPTYLPGIVITFSAYHFFYTSLGPWLSTRLFPKVYPALRGKEKLNWDENVVSFVQAIVLCVVAGQVVLFDRERQRMTWQERVWGYTEPTAVVLTVGNGYFYWHLMMMVRHRRVFGWAMVAHALAVSFLMTNGYRPAFMTYSPPSFLYEFSTIFLDIQSTLRSLQMEGTTLQIVNGVAFFVSFFLSRILYGNYLQSWFYVDLWRAYVVAEVDIPAGHERIPTWLLAGHALSAIVLQVLNHMWFYKIGRMVYRKVFAGKVAKA</sequence>
<evidence type="ECO:0000259" key="7">
    <source>
        <dbReference type="PROSITE" id="PS50922"/>
    </source>
</evidence>
<protein>
    <recommendedName>
        <fullName evidence="7">TLC domain-containing protein</fullName>
    </recommendedName>
</protein>
<evidence type="ECO:0000256" key="6">
    <source>
        <dbReference type="SAM" id="Phobius"/>
    </source>
</evidence>
<evidence type="ECO:0000313" key="9">
    <source>
        <dbReference type="Proteomes" id="UP000054266"/>
    </source>
</evidence>
<name>A0A0D2CP47_9EURO</name>
<dbReference type="GO" id="GO:0016020">
    <property type="term" value="C:membrane"/>
    <property type="evidence" value="ECO:0007669"/>
    <property type="project" value="UniProtKB-SubCell"/>
</dbReference>
<feature type="transmembrane region" description="Helical" evidence="6">
    <location>
        <begin position="245"/>
        <end position="268"/>
    </location>
</feature>
<evidence type="ECO:0000256" key="5">
    <source>
        <dbReference type="PROSITE-ProRule" id="PRU00205"/>
    </source>
</evidence>
<dbReference type="GO" id="GO:0005783">
    <property type="term" value="C:endoplasmic reticulum"/>
    <property type="evidence" value="ECO:0007669"/>
    <property type="project" value="TreeGrafter"/>
</dbReference>
<keyword evidence="9" id="KW-1185">Reference proteome</keyword>
<evidence type="ECO:0000256" key="2">
    <source>
        <dbReference type="ARBA" id="ARBA00022692"/>
    </source>
</evidence>
<feature type="transmembrane region" description="Helical" evidence="6">
    <location>
        <begin position="139"/>
        <end position="159"/>
    </location>
</feature>
<feature type="transmembrane region" description="Helical" evidence="6">
    <location>
        <begin position="21"/>
        <end position="44"/>
    </location>
</feature>
<evidence type="ECO:0000256" key="4">
    <source>
        <dbReference type="ARBA" id="ARBA00023136"/>
    </source>
</evidence>
<dbReference type="Pfam" id="PF03798">
    <property type="entry name" value="TRAM_LAG1_CLN8"/>
    <property type="match status" value="1"/>
</dbReference>
<dbReference type="PANTHER" id="PTHR13439">
    <property type="entry name" value="CT120 PROTEIN"/>
    <property type="match status" value="1"/>
</dbReference>
<evidence type="ECO:0000313" key="8">
    <source>
        <dbReference type="EMBL" id="KIW66951.1"/>
    </source>
</evidence>
<comment type="subcellular location">
    <subcellularLocation>
        <location evidence="1">Membrane</location>
        <topology evidence="1">Multi-pass membrane protein</topology>
    </subcellularLocation>
</comment>
<dbReference type="GO" id="GO:0055088">
    <property type="term" value="P:lipid homeostasis"/>
    <property type="evidence" value="ECO:0007669"/>
    <property type="project" value="TreeGrafter"/>
</dbReference>
<dbReference type="PROSITE" id="PS50922">
    <property type="entry name" value="TLC"/>
    <property type="match status" value="1"/>
</dbReference>
<dbReference type="STRING" id="5601.A0A0D2CP47"/>
<dbReference type="AlphaFoldDB" id="A0A0D2CP47"/>
<feature type="transmembrane region" description="Helical" evidence="6">
    <location>
        <begin position="201"/>
        <end position="225"/>
    </location>
</feature>
<gene>
    <name evidence="8" type="ORF">PV04_06231</name>
</gene>
<reference evidence="8 9" key="1">
    <citation type="submission" date="2015-01" db="EMBL/GenBank/DDBJ databases">
        <title>The Genome Sequence of Capronia semiimmersa CBS27337.</title>
        <authorList>
            <consortium name="The Broad Institute Genomics Platform"/>
            <person name="Cuomo C."/>
            <person name="de Hoog S."/>
            <person name="Gorbushina A."/>
            <person name="Stielow B."/>
            <person name="Teixiera M."/>
            <person name="Abouelleil A."/>
            <person name="Chapman S.B."/>
            <person name="Priest M."/>
            <person name="Young S.K."/>
            <person name="Wortman J."/>
            <person name="Nusbaum C."/>
            <person name="Birren B."/>
        </authorList>
    </citation>
    <scope>NUCLEOTIDE SEQUENCE [LARGE SCALE GENOMIC DNA]</scope>
    <source>
        <strain evidence="8 9">CBS 27337</strain>
    </source>
</reference>
<organism evidence="8 9">
    <name type="scientific">Phialophora macrospora</name>
    <dbReference type="NCBI Taxonomy" id="1851006"/>
    <lineage>
        <taxon>Eukaryota</taxon>
        <taxon>Fungi</taxon>
        <taxon>Dikarya</taxon>
        <taxon>Ascomycota</taxon>
        <taxon>Pezizomycotina</taxon>
        <taxon>Eurotiomycetes</taxon>
        <taxon>Chaetothyriomycetidae</taxon>
        <taxon>Chaetothyriales</taxon>
        <taxon>Herpotrichiellaceae</taxon>
        <taxon>Phialophora</taxon>
    </lineage>
</organism>
<feature type="transmembrane region" description="Helical" evidence="6">
    <location>
        <begin position="76"/>
        <end position="95"/>
    </location>
</feature>
<evidence type="ECO:0000256" key="1">
    <source>
        <dbReference type="ARBA" id="ARBA00004141"/>
    </source>
</evidence>
<keyword evidence="4 5" id="KW-0472">Membrane</keyword>
<dbReference type="InterPro" id="IPR050846">
    <property type="entry name" value="TLCD"/>
</dbReference>
<dbReference type="PANTHER" id="PTHR13439:SF0">
    <property type="entry name" value="TOPOISOMERASE I DAMAGE AFFECTED PROTEIN 4"/>
    <property type="match status" value="1"/>
</dbReference>
<dbReference type="InterPro" id="IPR006634">
    <property type="entry name" value="TLC-dom"/>
</dbReference>
<dbReference type="SMART" id="SM00724">
    <property type="entry name" value="TLC"/>
    <property type="match status" value="1"/>
</dbReference>
<proteinExistence type="predicted"/>
<dbReference type="Proteomes" id="UP000054266">
    <property type="component" value="Unassembled WGS sequence"/>
</dbReference>
<keyword evidence="2 5" id="KW-0812">Transmembrane</keyword>
<keyword evidence="3 6" id="KW-1133">Transmembrane helix</keyword>
<evidence type="ECO:0000256" key="3">
    <source>
        <dbReference type="ARBA" id="ARBA00022989"/>
    </source>
</evidence>
<feature type="domain" description="TLC" evidence="7">
    <location>
        <begin position="67"/>
        <end position="280"/>
    </location>
</feature>
<dbReference type="EMBL" id="KN846959">
    <property type="protein sequence ID" value="KIW66951.1"/>
    <property type="molecule type" value="Genomic_DNA"/>
</dbReference>
<dbReference type="HOGENOM" id="CLU_034597_0_1_1"/>
<accession>A0A0D2CP47</accession>